<dbReference type="RefSeq" id="XP_040772168.1">
    <property type="nucleotide sequence ID" value="XM_040919272.1"/>
</dbReference>
<feature type="domain" description="Major facilitator superfamily (MFS) profile" evidence="7">
    <location>
        <begin position="60"/>
        <end position="495"/>
    </location>
</feature>
<dbReference type="GO" id="GO:0022857">
    <property type="term" value="F:transmembrane transporter activity"/>
    <property type="evidence" value="ECO:0007669"/>
    <property type="project" value="InterPro"/>
</dbReference>
<dbReference type="AlphaFoldDB" id="A0A9P4XUG1"/>
<feature type="transmembrane region" description="Helical" evidence="6">
    <location>
        <begin position="402"/>
        <end position="424"/>
    </location>
</feature>
<feature type="transmembrane region" description="Helical" evidence="6">
    <location>
        <begin position="369"/>
        <end position="390"/>
    </location>
</feature>
<comment type="subcellular location">
    <subcellularLocation>
        <location evidence="1">Membrane</location>
        <topology evidence="1">Multi-pass membrane protein</topology>
    </subcellularLocation>
</comment>
<comment type="similarity">
    <text evidence="2">Belongs to the major facilitator superfamily.</text>
</comment>
<dbReference type="PANTHER" id="PTHR23502:SF68">
    <property type="entry name" value="MULTIDRUG TRANSPORTER, PUTATIVE (AFU_ORTHOLOGUE AFUA_3G01120)-RELATED"/>
    <property type="match status" value="1"/>
</dbReference>
<dbReference type="SUPFAM" id="SSF103473">
    <property type="entry name" value="MFS general substrate transporter"/>
    <property type="match status" value="1"/>
</dbReference>
<evidence type="ECO:0000256" key="6">
    <source>
        <dbReference type="SAM" id="Phobius"/>
    </source>
</evidence>
<dbReference type="PANTHER" id="PTHR23502">
    <property type="entry name" value="MAJOR FACILITATOR SUPERFAMILY"/>
    <property type="match status" value="1"/>
</dbReference>
<evidence type="ECO:0000256" key="2">
    <source>
        <dbReference type="ARBA" id="ARBA00008335"/>
    </source>
</evidence>
<evidence type="ECO:0000256" key="1">
    <source>
        <dbReference type="ARBA" id="ARBA00004141"/>
    </source>
</evidence>
<dbReference type="PROSITE" id="PS50850">
    <property type="entry name" value="MFS"/>
    <property type="match status" value="1"/>
</dbReference>
<feature type="transmembrane region" description="Helical" evidence="6">
    <location>
        <begin position="436"/>
        <end position="456"/>
    </location>
</feature>
<comment type="caution">
    <text evidence="8">The sequence shown here is derived from an EMBL/GenBank/DDBJ whole genome shotgun (WGS) entry which is preliminary data.</text>
</comment>
<proteinExistence type="inferred from homology"/>
<keyword evidence="4 6" id="KW-1133">Transmembrane helix</keyword>
<feature type="transmembrane region" description="Helical" evidence="6">
    <location>
        <begin position="99"/>
        <end position="118"/>
    </location>
</feature>
<dbReference type="FunFam" id="1.20.1250.20:FF:000011">
    <property type="entry name" value="MFS multidrug transporter, putative"/>
    <property type="match status" value="1"/>
</dbReference>
<keyword evidence="5 6" id="KW-0472">Membrane</keyword>
<dbReference type="CDD" id="cd17323">
    <property type="entry name" value="MFS_Tpo1_MDR_like"/>
    <property type="match status" value="1"/>
</dbReference>
<protein>
    <submittedName>
        <fullName evidence="8">MFS general substrate transporter</fullName>
    </submittedName>
</protein>
<keyword evidence="9" id="KW-1185">Reference proteome</keyword>
<dbReference type="Proteomes" id="UP000803844">
    <property type="component" value="Unassembled WGS sequence"/>
</dbReference>
<evidence type="ECO:0000256" key="4">
    <source>
        <dbReference type="ARBA" id="ARBA00022989"/>
    </source>
</evidence>
<accession>A0A9P4XUG1</accession>
<sequence length="500" mass="53740">MGAASLNHSNDDIAVNNISDVEAVQPCPAAADEFLVTWDEPADKDPANPMNWSNARKWSMVSTLSFLSFLVPLASSMMAPAVPQILEEFKVTNDMLGTFVVSVFVLGFAAGPLVIAPASELHGRLIVYHVCNSLFVVFTIGCALSTNMGMLMAFRFWAGFSGVCVLTCGSGSIADMMPAEIRGKAMGIWSVGPLIGPVVGPVCAGFLVADKSWRWVFWVTAIAAGVATLFSFAVLRETYAPVLLERKAAQLRKQTGDTRYRSSLQTPGSQKQVFMTAILRPARLLLTAAVVRAVCLYIAIIYGLMYVLFTTYTFVFEEQYGFSSEGAGLSFIAGGVGNLIGMFYVSVFSDKIIKNRKAMNLPVRPEDRLHPALTVPSTLLLPTGLIIYGWTADKHVHWIVPMIGNGIMGCGMMGVFMCCQTYLVDAFTQHAASATAANAVLRSTLGAVLPLCGLQLYDALGLGWGNTLLGGVALLMAPVPILLGIFGERMRNGSALRKKS</sequence>
<name>A0A9P4XUG1_CRYP1</name>
<organism evidence="8 9">
    <name type="scientific">Cryphonectria parasitica (strain ATCC 38755 / EP155)</name>
    <dbReference type="NCBI Taxonomy" id="660469"/>
    <lineage>
        <taxon>Eukaryota</taxon>
        <taxon>Fungi</taxon>
        <taxon>Dikarya</taxon>
        <taxon>Ascomycota</taxon>
        <taxon>Pezizomycotina</taxon>
        <taxon>Sordariomycetes</taxon>
        <taxon>Sordariomycetidae</taxon>
        <taxon>Diaporthales</taxon>
        <taxon>Cryphonectriaceae</taxon>
        <taxon>Cryphonectria-Endothia species complex</taxon>
        <taxon>Cryphonectria</taxon>
    </lineage>
</organism>
<evidence type="ECO:0000313" key="9">
    <source>
        <dbReference type="Proteomes" id="UP000803844"/>
    </source>
</evidence>
<dbReference type="Pfam" id="PF07690">
    <property type="entry name" value="MFS_1"/>
    <property type="match status" value="1"/>
</dbReference>
<dbReference type="Gene3D" id="1.20.1250.20">
    <property type="entry name" value="MFS general substrate transporter like domains"/>
    <property type="match status" value="1"/>
</dbReference>
<dbReference type="InterPro" id="IPR011701">
    <property type="entry name" value="MFS"/>
</dbReference>
<evidence type="ECO:0000259" key="7">
    <source>
        <dbReference type="PROSITE" id="PS50850"/>
    </source>
</evidence>
<reference evidence="8" key="1">
    <citation type="journal article" date="2020" name="Phytopathology">
        <title>Genome sequence of the chestnut blight fungus Cryphonectria parasitica EP155: A fundamental resource for an archetypical invasive plant pathogen.</title>
        <authorList>
            <person name="Crouch J.A."/>
            <person name="Dawe A."/>
            <person name="Aerts A."/>
            <person name="Barry K."/>
            <person name="Churchill A.C.L."/>
            <person name="Grimwood J."/>
            <person name="Hillman B."/>
            <person name="Milgroom M.G."/>
            <person name="Pangilinan J."/>
            <person name="Smith M."/>
            <person name="Salamov A."/>
            <person name="Schmutz J."/>
            <person name="Yadav J."/>
            <person name="Grigoriev I.V."/>
            <person name="Nuss D."/>
        </authorList>
    </citation>
    <scope>NUCLEOTIDE SEQUENCE</scope>
    <source>
        <strain evidence="8">EP155</strain>
    </source>
</reference>
<keyword evidence="3 6" id="KW-0812">Transmembrane</keyword>
<feature type="transmembrane region" description="Helical" evidence="6">
    <location>
        <begin position="152"/>
        <end position="174"/>
    </location>
</feature>
<evidence type="ECO:0000256" key="5">
    <source>
        <dbReference type="ARBA" id="ARBA00023136"/>
    </source>
</evidence>
<dbReference type="InterPro" id="IPR020846">
    <property type="entry name" value="MFS_dom"/>
</dbReference>
<evidence type="ECO:0000256" key="3">
    <source>
        <dbReference type="ARBA" id="ARBA00022692"/>
    </source>
</evidence>
<dbReference type="EMBL" id="MU032352">
    <property type="protein sequence ID" value="KAF3761189.1"/>
    <property type="molecule type" value="Genomic_DNA"/>
</dbReference>
<evidence type="ECO:0000313" key="8">
    <source>
        <dbReference type="EMBL" id="KAF3761189.1"/>
    </source>
</evidence>
<gene>
    <name evidence="8" type="ORF">M406DRAFT_296771</name>
</gene>
<feature type="transmembrane region" description="Helical" evidence="6">
    <location>
        <begin position="186"/>
        <end position="209"/>
    </location>
</feature>
<feature type="transmembrane region" description="Helical" evidence="6">
    <location>
        <begin position="284"/>
        <end position="309"/>
    </location>
</feature>
<dbReference type="GO" id="GO:0016020">
    <property type="term" value="C:membrane"/>
    <property type="evidence" value="ECO:0007669"/>
    <property type="project" value="UniProtKB-SubCell"/>
</dbReference>
<dbReference type="OrthoDB" id="5296287at2759"/>
<feature type="transmembrane region" description="Helical" evidence="6">
    <location>
        <begin position="215"/>
        <end position="235"/>
    </location>
</feature>
<dbReference type="GeneID" id="63836401"/>
<feature type="transmembrane region" description="Helical" evidence="6">
    <location>
        <begin position="468"/>
        <end position="487"/>
    </location>
</feature>
<feature type="transmembrane region" description="Helical" evidence="6">
    <location>
        <begin position="58"/>
        <end position="79"/>
    </location>
</feature>
<dbReference type="InterPro" id="IPR036259">
    <property type="entry name" value="MFS_trans_sf"/>
</dbReference>
<feature type="transmembrane region" description="Helical" evidence="6">
    <location>
        <begin position="125"/>
        <end position="146"/>
    </location>
</feature>
<feature type="transmembrane region" description="Helical" evidence="6">
    <location>
        <begin position="329"/>
        <end position="348"/>
    </location>
</feature>